<dbReference type="Gene3D" id="1.10.10.60">
    <property type="entry name" value="Homeodomain-like"/>
    <property type="match status" value="1"/>
</dbReference>
<name>A0AAD9EPS0_9PEZI</name>
<dbReference type="PROSITE" id="PS00028">
    <property type="entry name" value="ZINC_FINGER_C2H2_1"/>
    <property type="match status" value="1"/>
</dbReference>
<feature type="compositionally biased region" description="Low complexity" evidence="6">
    <location>
        <begin position="236"/>
        <end position="258"/>
    </location>
</feature>
<dbReference type="InterPro" id="IPR009057">
    <property type="entry name" value="Homeodomain-like_sf"/>
</dbReference>
<dbReference type="EMBL" id="JAQOWY010000007">
    <property type="protein sequence ID" value="KAK1856545.1"/>
    <property type="molecule type" value="Genomic_DNA"/>
</dbReference>
<feature type="compositionally biased region" description="Low complexity" evidence="6">
    <location>
        <begin position="706"/>
        <end position="724"/>
    </location>
</feature>
<sequence>MDADLDLNEFFNLSYFEDLSAASPYEASILQEETAHDASGDKTSPQQQPNLHAGRCAGVTNSLSSETSATAIGAESGHQHLDVTIKSTRISNRFSLESVRTLRQWLADHNSYPYATPEDIEILQAETGLTKLQLTNWLSNARRRYKFKAQPGPSAPRAWKWSEDISSPVSAIDVPHPRANPVPFELMNPLERWQSSPPEYEAANVADISRMAAAIPTRPPTPYYLGVSEISSSDASSVSSAGASRSSYGSGSSSQSRSFLDPPNLQNNVRRRRKKLSRRQPLHSNDLLQTYHRYQCTFCIESFKTKYDWHRHEKTVHICLDQWVCSPLGPTELHPVLGVQACVYCGAPEPDQQHLETHHHSLCHEREPLFRTFRRKDHLSQHLKLVHETTFSPWPMEQWKTVGREIRSRCGFCSTTLESWASRSDHLADHFKAGKTMADWKGDWGFDPEVADTVENDMPPYLIHYERSTVWPISSVRGSSDTPTSAYELLKLELEYSIQGCLAKDGCLPSDQQLHHEACSIILGADVISTQPASSTPSWLRDVFLCSETAKEARLMPLQQIAKSRLTQLKITGKWSIFDQCRLELELRRIILTHNNQRAVMSDDQLQEEAASILQRAEACSPKPSKYCAEFLFRVVRGSKLWVEPFRERVRQLSSNSVETDAINTSLDATAYVTSFPEETVGTHIYEGAAAMAAEAAGPSLTKQDISQATAGTSTSTPTSIPSSNVDANDINMDRWPAFTIVNTSGDTEIRQNIRVPFLLNDHNSYTRLAAGLSRFVGATMSPNNPNRHVPTDDELRYQARWMWFNEDDPWNQTPADNAEWLLRFKQSVGIIADNPQGTVS</sequence>
<dbReference type="PROSITE" id="PS50157">
    <property type="entry name" value="ZINC_FINGER_C2H2_2"/>
    <property type="match status" value="1"/>
</dbReference>
<evidence type="ECO:0000256" key="3">
    <source>
        <dbReference type="ARBA" id="ARBA00023242"/>
    </source>
</evidence>
<dbReference type="PANTHER" id="PTHR11850">
    <property type="entry name" value="HOMEOBOX PROTEIN TRANSCRIPTION FACTORS"/>
    <property type="match status" value="1"/>
</dbReference>
<evidence type="ECO:0000256" key="5">
    <source>
        <dbReference type="PROSITE-ProRule" id="PRU00108"/>
    </source>
</evidence>
<reference evidence="9" key="1">
    <citation type="submission" date="2023-01" db="EMBL/GenBank/DDBJ databases">
        <title>Colletotrichum chrysophilum M932 genome sequence.</title>
        <authorList>
            <person name="Baroncelli R."/>
        </authorList>
    </citation>
    <scope>NUCLEOTIDE SEQUENCE</scope>
    <source>
        <strain evidence="9">M932</strain>
    </source>
</reference>
<evidence type="ECO:0000313" key="10">
    <source>
        <dbReference type="Proteomes" id="UP001243330"/>
    </source>
</evidence>
<feature type="domain" description="C2H2-type" evidence="8">
    <location>
        <begin position="294"/>
        <end position="317"/>
    </location>
</feature>
<keyword evidence="4" id="KW-0479">Metal-binding</keyword>
<keyword evidence="3 5" id="KW-0539">Nucleus</keyword>
<feature type="domain" description="Homeobox" evidence="7">
    <location>
        <begin position="85"/>
        <end position="148"/>
    </location>
</feature>
<keyword evidence="4" id="KW-0863">Zinc-finger</keyword>
<accession>A0AAD9EPS0</accession>
<dbReference type="GO" id="GO:0008270">
    <property type="term" value="F:zinc ion binding"/>
    <property type="evidence" value="ECO:0007669"/>
    <property type="project" value="UniProtKB-KW"/>
</dbReference>
<gene>
    <name evidence="9" type="ORF">CCHR01_00724</name>
</gene>
<comment type="caution">
    <text evidence="9">The sequence shown here is derived from an EMBL/GenBank/DDBJ whole genome shotgun (WGS) entry which is preliminary data.</text>
</comment>
<evidence type="ECO:0000259" key="8">
    <source>
        <dbReference type="PROSITE" id="PS50157"/>
    </source>
</evidence>
<dbReference type="SMART" id="SM00389">
    <property type="entry name" value="HOX"/>
    <property type="match status" value="1"/>
</dbReference>
<dbReference type="InterPro" id="IPR013087">
    <property type="entry name" value="Znf_C2H2_type"/>
</dbReference>
<keyword evidence="10" id="KW-1185">Reference proteome</keyword>
<dbReference type="Proteomes" id="UP001243330">
    <property type="component" value="Unassembled WGS sequence"/>
</dbReference>
<dbReference type="GO" id="GO:0005634">
    <property type="term" value="C:nucleus"/>
    <property type="evidence" value="ECO:0007669"/>
    <property type="project" value="UniProtKB-SubCell"/>
</dbReference>
<evidence type="ECO:0000256" key="2">
    <source>
        <dbReference type="ARBA" id="ARBA00023155"/>
    </source>
</evidence>
<dbReference type="AlphaFoldDB" id="A0AAD9EPS0"/>
<dbReference type="GO" id="GO:0006355">
    <property type="term" value="P:regulation of DNA-templated transcription"/>
    <property type="evidence" value="ECO:0007669"/>
    <property type="project" value="InterPro"/>
</dbReference>
<dbReference type="InterPro" id="IPR001356">
    <property type="entry name" value="HD"/>
</dbReference>
<dbReference type="InterPro" id="IPR008422">
    <property type="entry name" value="KN_HD"/>
</dbReference>
<comment type="subcellular location">
    <subcellularLocation>
        <location evidence="5">Nucleus</location>
    </subcellularLocation>
</comment>
<feature type="region of interest" description="Disordered" evidence="6">
    <location>
        <begin position="703"/>
        <end position="727"/>
    </location>
</feature>
<keyword evidence="2 5" id="KW-0371">Homeobox</keyword>
<proteinExistence type="predicted"/>
<dbReference type="GO" id="GO:0003677">
    <property type="term" value="F:DNA binding"/>
    <property type="evidence" value="ECO:0007669"/>
    <property type="project" value="UniProtKB-UniRule"/>
</dbReference>
<dbReference type="SMART" id="SM00355">
    <property type="entry name" value="ZnF_C2H2"/>
    <property type="match status" value="2"/>
</dbReference>
<keyword evidence="1 5" id="KW-0238">DNA-binding</keyword>
<keyword evidence="4" id="KW-0862">Zinc</keyword>
<evidence type="ECO:0000256" key="4">
    <source>
        <dbReference type="PROSITE-ProRule" id="PRU00042"/>
    </source>
</evidence>
<evidence type="ECO:0000256" key="6">
    <source>
        <dbReference type="SAM" id="MobiDB-lite"/>
    </source>
</evidence>
<evidence type="ECO:0000259" key="7">
    <source>
        <dbReference type="PROSITE" id="PS50071"/>
    </source>
</evidence>
<feature type="DNA-binding region" description="Homeobox" evidence="5">
    <location>
        <begin position="87"/>
        <end position="149"/>
    </location>
</feature>
<dbReference type="PROSITE" id="PS50071">
    <property type="entry name" value="HOMEOBOX_2"/>
    <property type="match status" value="1"/>
</dbReference>
<dbReference type="SUPFAM" id="SSF46689">
    <property type="entry name" value="Homeodomain-like"/>
    <property type="match status" value="1"/>
</dbReference>
<feature type="compositionally biased region" description="Basic residues" evidence="6">
    <location>
        <begin position="269"/>
        <end position="281"/>
    </location>
</feature>
<feature type="region of interest" description="Disordered" evidence="6">
    <location>
        <begin position="236"/>
        <end position="281"/>
    </location>
</feature>
<dbReference type="CDD" id="cd00086">
    <property type="entry name" value="homeodomain"/>
    <property type="match status" value="1"/>
</dbReference>
<evidence type="ECO:0000256" key="1">
    <source>
        <dbReference type="ARBA" id="ARBA00023125"/>
    </source>
</evidence>
<dbReference type="InterPro" id="IPR050224">
    <property type="entry name" value="TALE_homeobox"/>
</dbReference>
<protein>
    <submittedName>
        <fullName evidence="9">C2H2 type zinc finger domain-containing protein</fullName>
    </submittedName>
</protein>
<evidence type="ECO:0000313" key="9">
    <source>
        <dbReference type="EMBL" id="KAK1856545.1"/>
    </source>
</evidence>
<dbReference type="Pfam" id="PF05920">
    <property type="entry name" value="Homeobox_KN"/>
    <property type="match status" value="1"/>
</dbReference>
<organism evidence="9 10">
    <name type="scientific">Colletotrichum chrysophilum</name>
    <dbReference type="NCBI Taxonomy" id="1836956"/>
    <lineage>
        <taxon>Eukaryota</taxon>
        <taxon>Fungi</taxon>
        <taxon>Dikarya</taxon>
        <taxon>Ascomycota</taxon>
        <taxon>Pezizomycotina</taxon>
        <taxon>Sordariomycetes</taxon>
        <taxon>Hypocreomycetidae</taxon>
        <taxon>Glomerellales</taxon>
        <taxon>Glomerellaceae</taxon>
        <taxon>Colletotrichum</taxon>
        <taxon>Colletotrichum gloeosporioides species complex</taxon>
    </lineage>
</organism>